<evidence type="ECO:0000256" key="5">
    <source>
        <dbReference type="ARBA" id="ARBA00022884"/>
    </source>
</evidence>
<dbReference type="CDD" id="cd00165">
    <property type="entry name" value="S4"/>
    <property type="match status" value="1"/>
</dbReference>
<sequence>MPVSTDPKKIESLLARRVVETVVAADLKKKLLSGKVLRIKFGADPTSPDLHLGHAVALRKLKEFQELGHQIVFIIGDYTARVGDPSGKSKTRPMLSAADVDANAKTYFEQASKILDVKKIEVRRNGEWFAKMGFDDILKLTSQFTVARMIERDDFQNRMKAGVDVHVHELLYPAMQAHDSVMVEADVEIGGTDQRFNILAGRDLQRKMGQPEQDCMFLGPTLVGTDGVNKMSKSLGNYVGVSEAPEQMFGKTMSIPDAVIWDWFALTTDLPLAEIGEMKAACAKGEMNPRDAKARLAREIIALYHSPQAAAAAEEHFRRVFQKKEVPDNVPEIVVPAEERPLLEFLVFAKLVSSKSEARRLIEQNGVKVDGKIVSDPNARLDMTKESHLIQKGKRHFVKLVGK</sequence>
<dbReference type="SUPFAM" id="SSF52374">
    <property type="entry name" value="Nucleotidylyl transferase"/>
    <property type="match status" value="1"/>
</dbReference>
<dbReference type="CDD" id="cd00805">
    <property type="entry name" value="TyrRS_core"/>
    <property type="match status" value="1"/>
</dbReference>
<comment type="similarity">
    <text evidence="9">Belongs to the class-I aminoacyl-tRNA synthetase family. TyrS type 2 subfamily.</text>
</comment>
<dbReference type="GO" id="GO:0005524">
    <property type="term" value="F:ATP binding"/>
    <property type="evidence" value="ECO:0007669"/>
    <property type="project" value="UniProtKB-UniRule"/>
</dbReference>
<comment type="subcellular location">
    <subcellularLocation>
        <location evidence="9">Cytoplasm</location>
    </subcellularLocation>
</comment>
<keyword evidence="5 10" id="KW-0694">RNA-binding</keyword>
<dbReference type="SUPFAM" id="SSF55174">
    <property type="entry name" value="Alpha-L RNA-binding motif"/>
    <property type="match status" value="1"/>
</dbReference>
<evidence type="ECO:0000256" key="2">
    <source>
        <dbReference type="ARBA" id="ARBA00022598"/>
    </source>
</evidence>
<dbReference type="GO" id="GO:0006437">
    <property type="term" value="P:tyrosyl-tRNA aminoacylation"/>
    <property type="evidence" value="ECO:0007669"/>
    <property type="project" value="UniProtKB-UniRule"/>
</dbReference>
<feature type="domain" description="RNA-binding S4" evidence="11">
    <location>
        <begin position="340"/>
        <end position="403"/>
    </location>
</feature>
<comment type="catalytic activity">
    <reaction evidence="8 9">
        <text>tRNA(Tyr) + L-tyrosine + ATP = L-tyrosyl-tRNA(Tyr) + AMP + diphosphate + H(+)</text>
        <dbReference type="Rhea" id="RHEA:10220"/>
        <dbReference type="Rhea" id="RHEA-COMP:9706"/>
        <dbReference type="Rhea" id="RHEA-COMP:9707"/>
        <dbReference type="ChEBI" id="CHEBI:15378"/>
        <dbReference type="ChEBI" id="CHEBI:30616"/>
        <dbReference type="ChEBI" id="CHEBI:33019"/>
        <dbReference type="ChEBI" id="CHEBI:58315"/>
        <dbReference type="ChEBI" id="CHEBI:78442"/>
        <dbReference type="ChEBI" id="CHEBI:78536"/>
        <dbReference type="ChEBI" id="CHEBI:456215"/>
        <dbReference type="EC" id="6.1.1.1"/>
    </reaction>
</comment>
<feature type="short sequence motif" description="'HIGH' region" evidence="9">
    <location>
        <begin position="45"/>
        <end position="54"/>
    </location>
</feature>
<evidence type="ECO:0000256" key="4">
    <source>
        <dbReference type="ARBA" id="ARBA00022840"/>
    </source>
</evidence>
<dbReference type="FunFam" id="1.10.240.10:FF:000006">
    <property type="entry name" value="Tyrosine--tRNA ligase"/>
    <property type="match status" value="1"/>
</dbReference>
<dbReference type="GO" id="GO:0004831">
    <property type="term" value="F:tyrosine-tRNA ligase activity"/>
    <property type="evidence" value="ECO:0007669"/>
    <property type="project" value="UniProtKB-UniRule"/>
</dbReference>
<keyword evidence="4 9" id="KW-0067">ATP-binding</keyword>
<comment type="function">
    <text evidence="9">Catalyzes the attachment of tyrosine to tRNA(Tyr) in a two-step reaction: tyrosine is first activated by ATP to form Tyr-AMP and then transferred to the acceptor end of tRNA(Tyr).</text>
</comment>
<dbReference type="Proteomes" id="UP000177088">
    <property type="component" value="Unassembled WGS sequence"/>
</dbReference>
<keyword evidence="3 9" id="KW-0547">Nucleotide-binding</keyword>
<dbReference type="PANTHER" id="PTHR11766:SF1">
    <property type="entry name" value="TYROSINE--TRNA LIGASE"/>
    <property type="match status" value="1"/>
</dbReference>
<dbReference type="EMBL" id="MGEA01000074">
    <property type="protein sequence ID" value="OGL72947.1"/>
    <property type="molecule type" value="Genomic_DNA"/>
</dbReference>
<dbReference type="SMART" id="SM00363">
    <property type="entry name" value="S4"/>
    <property type="match status" value="1"/>
</dbReference>
<evidence type="ECO:0000256" key="1">
    <source>
        <dbReference type="ARBA" id="ARBA00022490"/>
    </source>
</evidence>
<evidence type="ECO:0000256" key="3">
    <source>
        <dbReference type="ARBA" id="ARBA00022741"/>
    </source>
</evidence>
<dbReference type="InterPro" id="IPR002942">
    <property type="entry name" value="S4_RNA-bd"/>
</dbReference>
<evidence type="ECO:0000313" key="13">
    <source>
        <dbReference type="Proteomes" id="UP000177088"/>
    </source>
</evidence>
<dbReference type="GO" id="GO:0005829">
    <property type="term" value="C:cytosol"/>
    <property type="evidence" value="ECO:0007669"/>
    <property type="project" value="TreeGrafter"/>
</dbReference>
<evidence type="ECO:0000256" key="10">
    <source>
        <dbReference type="PROSITE-ProRule" id="PRU00182"/>
    </source>
</evidence>
<dbReference type="InterPro" id="IPR014729">
    <property type="entry name" value="Rossmann-like_a/b/a_fold"/>
</dbReference>
<keyword evidence="1 9" id="KW-0963">Cytoplasm</keyword>
<dbReference type="AlphaFoldDB" id="A0A1F7U5H6"/>
<dbReference type="InterPro" id="IPR002305">
    <property type="entry name" value="aa-tRNA-synth_Ic"/>
</dbReference>
<dbReference type="PROSITE" id="PS00178">
    <property type="entry name" value="AA_TRNA_LIGASE_I"/>
    <property type="match status" value="1"/>
</dbReference>
<dbReference type="Pfam" id="PF00579">
    <property type="entry name" value="tRNA-synt_1b"/>
    <property type="match status" value="1"/>
</dbReference>
<name>A0A1F7U5H6_9BACT</name>
<dbReference type="InterPro" id="IPR024108">
    <property type="entry name" value="Tyr-tRNA-ligase_bac_2"/>
</dbReference>
<keyword evidence="2 9" id="KW-0436">Ligase</keyword>
<dbReference type="Gene3D" id="3.10.290.10">
    <property type="entry name" value="RNA-binding S4 domain"/>
    <property type="match status" value="1"/>
</dbReference>
<proteinExistence type="inferred from homology"/>
<dbReference type="EC" id="6.1.1.1" evidence="9"/>
<protein>
    <recommendedName>
        <fullName evidence="9">Tyrosine--tRNA ligase</fullName>
        <ecNumber evidence="9">6.1.1.1</ecNumber>
    </recommendedName>
    <alternativeName>
        <fullName evidence="9">Tyrosyl-tRNA synthetase</fullName>
        <shortName evidence="9">TyrRS</shortName>
    </alternativeName>
</protein>
<evidence type="ECO:0000256" key="8">
    <source>
        <dbReference type="ARBA" id="ARBA00048248"/>
    </source>
</evidence>
<comment type="subunit">
    <text evidence="9">Homodimer.</text>
</comment>
<organism evidence="12 13">
    <name type="scientific">Candidatus Uhrbacteria bacterium RIFCSPHIGHO2_02_FULL_60_10</name>
    <dbReference type="NCBI Taxonomy" id="1802392"/>
    <lineage>
        <taxon>Bacteria</taxon>
        <taxon>Candidatus Uhriibacteriota</taxon>
    </lineage>
</organism>
<evidence type="ECO:0000313" key="12">
    <source>
        <dbReference type="EMBL" id="OGL72947.1"/>
    </source>
</evidence>
<dbReference type="Gene3D" id="1.10.240.10">
    <property type="entry name" value="Tyrosyl-Transfer RNA Synthetase"/>
    <property type="match status" value="1"/>
</dbReference>
<dbReference type="NCBIfam" id="TIGR00234">
    <property type="entry name" value="tyrS"/>
    <property type="match status" value="1"/>
</dbReference>
<reference evidence="12 13" key="1">
    <citation type="journal article" date="2016" name="Nat. Commun.">
        <title>Thousands of microbial genomes shed light on interconnected biogeochemical processes in an aquifer system.</title>
        <authorList>
            <person name="Anantharaman K."/>
            <person name="Brown C.T."/>
            <person name="Hug L.A."/>
            <person name="Sharon I."/>
            <person name="Castelle C.J."/>
            <person name="Probst A.J."/>
            <person name="Thomas B.C."/>
            <person name="Singh A."/>
            <person name="Wilkins M.J."/>
            <person name="Karaoz U."/>
            <person name="Brodie E.L."/>
            <person name="Williams K.H."/>
            <person name="Hubbard S.S."/>
            <person name="Banfield J.F."/>
        </authorList>
    </citation>
    <scope>NUCLEOTIDE SEQUENCE [LARGE SCALE GENOMIC DNA]</scope>
</reference>
<keyword evidence="6 9" id="KW-0648">Protein biosynthesis</keyword>
<comment type="caution">
    <text evidence="12">The sequence shown here is derived from an EMBL/GenBank/DDBJ whole genome shotgun (WGS) entry which is preliminary data.</text>
</comment>
<evidence type="ECO:0000256" key="6">
    <source>
        <dbReference type="ARBA" id="ARBA00022917"/>
    </source>
</evidence>
<dbReference type="InterPro" id="IPR002307">
    <property type="entry name" value="Tyr-tRNA-ligase"/>
</dbReference>
<dbReference type="Gene3D" id="3.40.50.620">
    <property type="entry name" value="HUPs"/>
    <property type="match status" value="1"/>
</dbReference>
<dbReference type="PROSITE" id="PS50889">
    <property type="entry name" value="S4"/>
    <property type="match status" value="1"/>
</dbReference>
<keyword evidence="7 9" id="KW-0030">Aminoacyl-tRNA synthetase</keyword>
<dbReference type="InterPro" id="IPR024088">
    <property type="entry name" value="Tyr-tRNA-ligase_bac-type"/>
</dbReference>
<dbReference type="PRINTS" id="PR01040">
    <property type="entry name" value="TRNASYNTHTYR"/>
</dbReference>
<dbReference type="InterPro" id="IPR001412">
    <property type="entry name" value="aa-tRNA-synth_I_CS"/>
</dbReference>
<feature type="binding site" evidence="9">
    <location>
        <position position="233"/>
    </location>
    <ligand>
        <name>ATP</name>
        <dbReference type="ChEBI" id="CHEBI:30616"/>
    </ligand>
</feature>
<evidence type="ECO:0000256" key="7">
    <source>
        <dbReference type="ARBA" id="ARBA00023146"/>
    </source>
</evidence>
<evidence type="ECO:0000256" key="9">
    <source>
        <dbReference type="HAMAP-Rule" id="MF_02007"/>
    </source>
</evidence>
<dbReference type="InterPro" id="IPR036986">
    <property type="entry name" value="S4_RNA-bd_sf"/>
</dbReference>
<feature type="short sequence motif" description="'KMSKS' region" evidence="9">
    <location>
        <begin position="230"/>
        <end position="234"/>
    </location>
</feature>
<dbReference type="PANTHER" id="PTHR11766">
    <property type="entry name" value="TYROSYL-TRNA SYNTHETASE"/>
    <property type="match status" value="1"/>
</dbReference>
<accession>A0A1F7U5H6</accession>
<dbReference type="Pfam" id="PF01479">
    <property type="entry name" value="S4"/>
    <property type="match status" value="1"/>
</dbReference>
<evidence type="ECO:0000259" key="11">
    <source>
        <dbReference type="SMART" id="SM00363"/>
    </source>
</evidence>
<dbReference type="HAMAP" id="MF_02007">
    <property type="entry name" value="Tyr_tRNA_synth_type2"/>
    <property type="match status" value="1"/>
</dbReference>
<dbReference type="GO" id="GO:0003723">
    <property type="term" value="F:RNA binding"/>
    <property type="evidence" value="ECO:0007669"/>
    <property type="project" value="UniProtKB-KW"/>
</dbReference>
<gene>
    <name evidence="9" type="primary">tyrS</name>
    <name evidence="12" type="ORF">A3C96_02965</name>
</gene>